<reference evidence="8" key="1">
    <citation type="submission" date="2021-03" db="EMBL/GenBank/DDBJ databases">
        <authorList>
            <person name="Bekaert M."/>
        </authorList>
    </citation>
    <scope>NUCLEOTIDE SEQUENCE</scope>
</reference>
<feature type="domain" description="Ig-like" evidence="7">
    <location>
        <begin position="45"/>
        <end position="131"/>
    </location>
</feature>
<dbReference type="GO" id="GO:0005911">
    <property type="term" value="C:cell-cell junction"/>
    <property type="evidence" value="ECO:0007669"/>
    <property type="project" value="TreeGrafter"/>
</dbReference>
<evidence type="ECO:0000313" key="8">
    <source>
        <dbReference type="EMBL" id="CAG2242524.1"/>
    </source>
</evidence>
<keyword evidence="9" id="KW-1185">Reference proteome</keyword>
<proteinExistence type="predicted"/>
<dbReference type="OrthoDB" id="6121848at2759"/>
<dbReference type="InterPro" id="IPR007110">
    <property type="entry name" value="Ig-like_dom"/>
</dbReference>
<organism evidence="8 9">
    <name type="scientific">Mytilus edulis</name>
    <name type="common">Blue mussel</name>
    <dbReference type="NCBI Taxonomy" id="6550"/>
    <lineage>
        <taxon>Eukaryota</taxon>
        <taxon>Metazoa</taxon>
        <taxon>Spiralia</taxon>
        <taxon>Lophotrochozoa</taxon>
        <taxon>Mollusca</taxon>
        <taxon>Bivalvia</taxon>
        <taxon>Autobranchia</taxon>
        <taxon>Pteriomorphia</taxon>
        <taxon>Mytilida</taxon>
        <taxon>Mytiloidea</taxon>
        <taxon>Mytilidae</taxon>
        <taxon>Mytilinae</taxon>
        <taxon>Mytilus</taxon>
    </lineage>
</organism>
<dbReference type="GO" id="GO:0005886">
    <property type="term" value="C:plasma membrane"/>
    <property type="evidence" value="ECO:0007669"/>
    <property type="project" value="TreeGrafter"/>
</dbReference>
<evidence type="ECO:0000256" key="1">
    <source>
        <dbReference type="ARBA" id="ARBA00004479"/>
    </source>
</evidence>
<dbReference type="GO" id="GO:0098609">
    <property type="term" value="P:cell-cell adhesion"/>
    <property type="evidence" value="ECO:0007669"/>
    <property type="project" value="TreeGrafter"/>
</dbReference>
<keyword evidence="6" id="KW-0812">Transmembrane</keyword>
<dbReference type="PROSITE" id="PS50835">
    <property type="entry name" value="IG_LIKE"/>
    <property type="match status" value="1"/>
</dbReference>
<dbReference type="InterPro" id="IPR013783">
    <property type="entry name" value="Ig-like_fold"/>
</dbReference>
<dbReference type="AlphaFoldDB" id="A0A8S3UJ93"/>
<accession>A0A8S3UJ93</accession>
<feature type="transmembrane region" description="Helical" evidence="6">
    <location>
        <begin position="31"/>
        <end position="49"/>
    </location>
</feature>
<gene>
    <name evidence="8" type="ORF">MEDL_54719</name>
</gene>
<keyword evidence="5" id="KW-0393">Immunoglobulin domain</keyword>
<keyword evidence="4" id="KW-0325">Glycoprotein</keyword>
<dbReference type="PANTHER" id="PTHR11640">
    <property type="entry name" value="NEPHRIN"/>
    <property type="match status" value="1"/>
</dbReference>
<dbReference type="PANTHER" id="PTHR11640:SF31">
    <property type="entry name" value="IRREGULAR CHIASM C-ROUGHEST PROTEIN-RELATED"/>
    <property type="match status" value="1"/>
</dbReference>
<evidence type="ECO:0000256" key="3">
    <source>
        <dbReference type="ARBA" id="ARBA00023157"/>
    </source>
</evidence>
<evidence type="ECO:0000256" key="6">
    <source>
        <dbReference type="SAM" id="Phobius"/>
    </source>
</evidence>
<dbReference type="EMBL" id="CAJPWZ010002675">
    <property type="protein sequence ID" value="CAG2242524.1"/>
    <property type="molecule type" value="Genomic_DNA"/>
</dbReference>
<dbReference type="Proteomes" id="UP000683360">
    <property type="component" value="Unassembled WGS sequence"/>
</dbReference>
<dbReference type="InterPro" id="IPR051275">
    <property type="entry name" value="Cell_adhesion_signaling"/>
</dbReference>
<name>A0A8S3UJ93_MYTED</name>
<evidence type="ECO:0000256" key="5">
    <source>
        <dbReference type="ARBA" id="ARBA00023319"/>
    </source>
</evidence>
<dbReference type="GO" id="GO:0050839">
    <property type="term" value="F:cell adhesion molecule binding"/>
    <property type="evidence" value="ECO:0007669"/>
    <property type="project" value="TreeGrafter"/>
</dbReference>
<evidence type="ECO:0000256" key="2">
    <source>
        <dbReference type="ARBA" id="ARBA00023136"/>
    </source>
</evidence>
<protein>
    <recommendedName>
        <fullName evidence="7">Ig-like domain-containing protein</fullName>
    </recommendedName>
</protein>
<evidence type="ECO:0000256" key="4">
    <source>
        <dbReference type="ARBA" id="ARBA00023180"/>
    </source>
</evidence>
<dbReference type="InterPro" id="IPR036179">
    <property type="entry name" value="Ig-like_dom_sf"/>
</dbReference>
<evidence type="ECO:0000259" key="7">
    <source>
        <dbReference type="PROSITE" id="PS50835"/>
    </source>
</evidence>
<comment type="caution">
    <text evidence="8">The sequence shown here is derived from an EMBL/GenBank/DDBJ whole genome shotgun (WGS) entry which is preliminary data.</text>
</comment>
<dbReference type="Gene3D" id="2.60.40.10">
    <property type="entry name" value="Immunoglobulins"/>
    <property type="match status" value="1"/>
</dbReference>
<sequence>MIHQNRSSKSRSSTIFLYFTSSMQKQIFCQLLYILMMTLRIVSMANIIIMNEKSGSILRGTENEGLSLECKYDGKNTGEVLVWTRNGRKVTDDRNGYALYSFIPTKKDHLSEFCCEARDTWNGKIKEKVVTLDIKYKPVLYFNFTEETLFIKGETKTLCCSSNGNPSTKTLWIKNKKIQKKIQTTDDDIEVVEDSTEAVENVLYHQRSSPTNEENQRPQRFSNRFQDSRRQLNYADITFSSTLPGNEMRIRGLGNKTEYADVDLTNGQTGVLDALNELNTDDEDFVEIEDLDIFSHRKNEIDTV</sequence>
<keyword evidence="3" id="KW-1015">Disulfide bond</keyword>
<evidence type="ECO:0000313" key="9">
    <source>
        <dbReference type="Proteomes" id="UP000683360"/>
    </source>
</evidence>
<keyword evidence="6" id="KW-1133">Transmembrane helix</keyword>
<keyword evidence="2 6" id="KW-0472">Membrane</keyword>
<comment type="subcellular location">
    <subcellularLocation>
        <location evidence="1">Membrane</location>
        <topology evidence="1">Single-pass type I membrane protein</topology>
    </subcellularLocation>
</comment>
<dbReference type="SUPFAM" id="SSF48726">
    <property type="entry name" value="Immunoglobulin"/>
    <property type="match status" value="2"/>
</dbReference>